<evidence type="ECO:0000313" key="2">
    <source>
        <dbReference type="EMBL" id="PIU37228.1"/>
    </source>
</evidence>
<dbReference type="Proteomes" id="UP000230184">
    <property type="component" value="Unassembled WGS sequence"/>
</dbReference>
<dbReference type="GO" id="GO:0016740">
    <property type="term" value="F:transferase activity"/>
    <property type="evidence" value="ECO:0007669"/>
    <property type="project" value="UniProtKB-KW"/>
</dbReference>
<dbReference type="InterPro" id="IPR029044">
    <property type="entry name" value="Nucleotide-diphossugar_trans"/>
</dbReference>
<dbReference type="EMBL" id="PEWY01000057">
    <property type="protein sequence ID" value="PIU37228.1"/>
    <property type="molecule type" value="Genomic_DNA"/>
</dbReference>
<evidence type="ECO:0000259" key="1">
    <source>
        <dbReference type="Pfam" id="PF00535"/>
    </source>
</evidence>
<dbReference type="CDD" id="cd04186">
    <property type="entry name" value="GT_2_like_c"/>
    <property type="match status" value="1"/>
</dbReference>
<dbReference type="Pfam" id="PF00535">
    <property type="entry name" value="Glycos_transf_2"/>
    <property type="match status" value="1"/>
</dbReference>
<dbReference type="PANTHER" id="PTHR43179">
    <property type="entry name" value="RHAMNOSYLTRANSFERASE WBBL"/>
    <property type="match status" value="1"/>
</dbReference>
<reference evidence="3" key="1">
    <citation type="submission" date="2017-09" db="EMBL/GenBank/DDBJ databases">
        <title>Depth-based differentiation of microbial function through sediment-hosted aquifers and enrichment of novel symbionts in the deep terrestrial subsurface.</title>
        <authorList>
            <person name="Probst A.J."/>
            <person name="Ladd B."/>
            <person name="Jarett J.K."/>
            <person name="Geller-Mcgrath D.E."/>
            <person name="Sieber C.M.K."/>
            <person name="Emerson J.B."/>
            <person name="Anantharaman K."/>
            <person name="Thomas B.C."/>
            <person name="Malmstrom R."/>
            <person name="Stieglmeier M."/>
            <person name="Klingl A."/>
            <person name="Woyke T."/>
            <person name="Ryan C.M."/>
            <person name="Banfield J.F."/>
        </authorList>
    </citation>
    <scope>NUCLEOTIDE SEQUENCE [LARGE SCALE GENOMIC DNA]</scope>
</reference>
<sequence>MIPLSIIIVSFNTKEVIKKCLLSIKANFDKYPINFEIIVVDNDSHDGTVEFLLDLEKKQKNLHIFLNKANLGFGKANNIGLKKSKGKYILYLNSDAIITDIDFRDLIRVMEMENNIGALTVKVVLSNGEIDPASHRGFPTLWNSLTYFSGLERLFFYVPLLNKIFGGYHLVNLNLNNIHQVDVITGAFLLSKKEILDKIGGFDEDYFAYGEDIEMAFQIKKLGYKIIYYPLWKVLHLKSVSGLKKKGNEVVRKRTSAHFFDSMKIFYNKHYSQNHWWLINKLVFLAIDYKKNQ</sequence>
<protein>
    <submittedName>
        <fullName evidence="2">Glycosyl transferase family 2</fullName>
    </submittedName>
</protein>
<name>A0A2M6YUP9_9BACT</name>
<comment type="caution">
    <text evidence="2">The sequence shown here is derived from an EMBL/GenBank/DDBJ whole genome shotgun (WGS) entry which is preliminary data.</text>
</comment>
<dbReference type="InterPro" id="IPR001173">
    <property type="entry name" value="Glyco_trans_2-like"/>
</dbReference>
<dbReference type="Gene3D" id="3.90.550.10">
    <property type="entry name" value="Spore Coat Polysaccharide Biosynthesis Protein SpsA, Chain A"/>
    <property type="match status" value="1"/>
</dbReference>
<accession>A0A2M6YUP9</accession>
<proteinExistence type="predicted"/>
<evidence type="ECO:0000313" key="3">
    <source>
        <dbReference type="Proteomes" id="UP000230184"/>
    </source>
</evidence>
<keyword evidence="2" id="KW-0808">Transferase</keyword>
<dbReference type="AlphaFoldDB" id="A0A2M6YUP9"/>
<feature type="domain" description="Glycosyltransferase 2-like" evidence="1">
    <location>
        <begin position="5"/>
        <end position="152"/>
    </location>
</feature>
<dbReference type="PANTHER" id="PTHR43179:SF7">
    <property type="entry name" value="RHAMNOSYLTRANSFERASE WBBL"/>
    <property type="match status" value="1"/>
</dbReference>
<dbReference type="SUPFAM" id="SSF53448">
    <property type="entry name" value="Nucleotide-diphospho-sugar transferases"/>
    <property type="match status" value="1"/>
</dbReference>
<gene>
    <name evidence="2" type="ORF">COT02_02015</name>
</gene>
<organism evidence="2 3">
    <name type="scientific">Candidatus Roizmanbacteria bacterium CG07_land_8_20_14_0_80_34_15</name>
    <dbReference type="NCBI Taxonomy" id="1974849"/>
    <lineage>
        <taxon>Bacteria</taxon>
        <taxon>Candidatus Roizmaniibacteriota</taxon>
    </lineage>
</organism>